<gene>
    <name evidence="6" type="ORF">ROR02_30780</name>
</gene>
<dbReference type="GO" id="GO:0046872">
    <property type="term" value="F:metal ion binding"/>
    <property type="evidence" value="ECO:0007669"/>
    <property type="project" value="UniProtKB-KW"/>
</dbReference>
<dbReference type="Gene3D" id="3.90.1590.10">
    <property type="entry name" value="glutathione-dependent formaldehyde- activating enzyme (gfa)"/>
    <property type="match status" value="1"/>
</dbReference>
<proteinExistence type="inferred from homology"/>
<dbReference type="AlphaFoldDB" id="A0A512HBW8"/>
<keyword evidence="3" id="KW-0862">Zinc</keyword>
<protein>
    <submittedName>
        <fullName evidence="6">Aldehyde-activating protein</fullName>
    </submittedName>
</protein>
<keyword evidence="2" id="KW-0479">Metal-binding</keyword>
<sequence>MSSSIYGSCLCEIVKFHITGEFDKFFACHCSRCRKDTGSAFAANLFSTTAELTWTAGKDQVKTFRVPDSRHEKSFCMTCGSALPTVQMNGRLLIVPAGSLDSPIGIHPTAHICYASRAEWTDALEALERLDGLPISSAKTSPPTRGAT</sequence>
<dbReference type="SUPFAM" id="SSF51316">
    <property type="entry name" value="Mss4-like"/>
    <property type="match status" value="1"/>
</dbReference>
<evidence type="ECO:0000256" key="2">
    <source>
        <dbReference type="ARBA" id="ARBA00022723"/>
    </source>
</evidence>
<comment type="caution">
    <text evidence="6">The sequence shown here is derived from an EMBL/GenBank/DDBJ whole genome shotgun (WGS) entry which is preliminary data.</text>
</comment>
<evidence type="ECO:0000256" key="4">
    <source>
        <dbReference type="ARBA" id="ARBA00023239"/>
    </source>
</evidence>
<keyword evidence="4" id="KW-0456">Lyase</keyword>
<dbReference type="Proteomes" id="UP000321567">
    <property type="component" value="Unassembled WGS sequence"/>
</dbReference>
<dbReference type="GO" id="GO:0016846">
    <property type="term" value="F:carbon-sulfur lyase activity"/>
    <property type="evidence" value="ECO:0007669"/>
    <property type="project" value="InterPro"/>
</dbReference>
<dbReference type="RefSeq" id="WP_147164980.1">
    <property type="nucleotide sequence ID" value="NZ_BJZO01000133.1"/>
</dbReference>
<evidence type="ECO:0000313" key="7">
    <source>
        <dbReference type="Proteomes" id="UP000321567"/>
    </source>
</evidence>
<comment type="similarity">
    <text evidence="1">Belongs to the Gfa family.</text>
</comment>
<feature type="domain" description="CENP-V/GFA" evidence="5">
    <location>
        <begin position="5"/>
        <end position="136"/>
    </location>
</feature>
<accession>A0A512HBW8</accession>
<dbReference type="EMBL" id="BJZO01000133">
    <property type="protein sequence ID" value="GEO82947.1"/>
    <property type="molecule type" value="Genomic_DNA"/>
</dbReference>
<dbReference type="Pfam" id="PF04828">
    <property type="entry name" value="GFA"/>
    <property type="match status" value="1"/>
</dbReference>
<name>A0A512HBW8_9PROT</name>
<dbReference type="PANTHER" id="PTHR33337:SF40">
    <property type="entry name" value="CENP-V_GFA DOMAIN-CONTAINING PROTEIN-RELATED"/>
    <property type="match status" value="1"/>
</dbReference>
<evidence type="ECO:0000256" key="3">
    <source>
        <dbReference type="ARBA" id="ARBA00022833"/>
    </source>
</evidence>
<dbReference type="InterPro" id="IPR011057">
    <property type="entry name" value="Mss4-like_sf"/>
</dbReference>
<dbReference type="PANTHER" id="PTHR33337">
    <property type="entry name" value="GFA DOMAIN-CONTAINING PROTEIN"/>
    <property type="match status" value="1"/>
</dbReference>
<evidence type="ECO:0000259" key="5">
    <source>
        <dbReference type="PROSITE" id="PS51891"/>
    </source>
</evidence>
<evidence type="ECO:0000256" key="1">
    <source>
        <dbReference type="ARBA" id="ARBA00005495"/>
    </source>
</evidence>
<keyword evidence="7" id="KW-1185">Reference proteome</keyword>
<organism evidence="6 7">
    <name type="scientific">Pararhodospirillum oryzae</name>
    <dbReference type="NCBI Taxonomy" id="478448"/>
    <lineage>
        <taxon>Bacteria</taxon>
        <taxon>Pseudomonadati</taxon>
        <taxon>Pseudomonadota</taxon>
        <taxon>Alphaproteobacteria</taxon>
        <taxon>Rhodospirillales</taxon>
        <taxon>Rhodospirillaceae</taxon>
        <taxon>Pararhodospirillum</taxon>
    </lineage>
</organism>
<reference evidence="6 7" key="1">
    <citation type="submission" date="2019-07" db="EMBL/GenBank/DDBJ databases">
        <title>Whole genome shotgun sequence of Rhodospirillum oryzae NBRC 107573.</title>
        <authorList>
            <person name="Hosoyama A."/>
            <person name="Uohara A."/>
            <person name="Ohji S."/>
            <person name="Ichikawa N."/>
        </authorList>
    </citation>
    <scope>NUCLEOTIDE SEQUENCE [LARGE SCALE GENOMIC DNA]</scope>
    <source>
        <strain evidence="6 7">NBRC 107573</strain>
    </source>
</reference>
<evidence type="ECO:0000313" key="6">
    <source>
        <dbReference type="EMBL" id="GEO82947.1"/>
    </source>
</evidence>
<dbReference type="InterPro" id="IPR006913">
    <property type="entry name" value="CENP-V/GFA"/>
</dbReference>
<dbReference type="PROSITE" id="PS51891">
    <property type="entry name" value="CENP_V_GFA"/>
    <property type="match status" value="1"/>
</dbReference>
<dbReference type="OrthoDB" id="9807246at2"/>